<evidence type="ECO:0000313" key="2">
    <source>
        <dbReference type="Proteomes" id="UP000270224"/>
    </source>
</evidence>
<reference evidence="2" key="1">
    <citation type="submission" date="2018-11" db="EMBL/GenBank/DDBJ databases">
        <title>Proposal to divide the Flavobacteriaceae and reorganize its genera based on Amino Acid Identity values calculated from whole genome sequences.</title>
        <authorList>
            <person name="Nicholson A.C."/>
            <person name="Gulvik C.A."/>
            <person name="Whitney A.M."/>
            <person name="Humrighouse B.W."/>
            <person name="Bell M."/>
            <person name="Holmes B."/>
            <person name="Steigerwalt A."/>
            <person name="Villarma A."/>
            <person name="Sheth M."/>
            <person name="Batra D."/>
            <person name="Pryor J."/>
            <person name="Bernardet J.-F."/>
            <person name="Hugo C."/>
            <person name="Kampfer P."/>
            <person name="Newman J."/>
            <person name="Mcquiston J.R."/>
        </authorList>
    </citation>
    <scope>NUCLEOTIDE SEQUENCE [LARGE SCALE GENOMIC DNA]</scope>
    <source>
        <strain evidence="2">H3056</strain>
    </source>
</reference>
<name>A0A3N0WXK7_9FLAO</name>
<evidence type="ECO:0000313" key="1">
    <source>
        <dbReference type="EMBL" id="ROI09824.1"/>
    </source>
</evidence>
<dbReference type="AlphaFoldDB" id="A0A3N0WXK7"/>
<reference evidence="2" key="2">
    <citation type="submission" date="2018-11" db="EMBL/GenBank/DDBJ databases">
        <title>Proposal to divide the Flavobacteriaceae and reorganize its genera based on Amino Acid Identity values calculated from whole genome sequences.</title>
        <authorList>
            <person name="Nicholson A.C."/>
            <person name="Gulvik C.A."/>
            <person name="Whitney A.M."/>
            <person name="Humrighouse B.W."/>
            <person name="Bell M."/>
            <person name="Holmens B."/>
            <person name="Steigerwalt A."/>
            <person name="Villarma A."/>
            <person name="Sheth M."/>
            <person name="Batra D."/>
            <person name="Pryor J."/>
            <person name="Bernardet J.-F."/>
            <person name="Hugo C."/>
            <person name="Kampfer P."/>
            <person name="Newman J."/>
            <person name="Mcquiston J.R."/>
        </authorList>
    </citation>
    <scope>NUCLEOTIDE SEQUENCE [LARGE SCALE GENOMIC DNA]</scope>
    <source>
        <strain evidence="2">H3056</strain>
    </source>
</reference>
<accession>A0A3N0WXK7</accession>
<dbReference type="SUPFAM" id="SSF140860">
    <property type="entry name" value="Pseudo ankyrin repeat-like"/>
    <property type="match status" value="1"/>
</dbReference>
<gene>
    <name evidence="1" type="ORF">EGI11_03450</name>
</gene>
<proteinExistence type="predicted"/>
<sequence>MKHEFVINVNNGIFEVKESQEPVSLFDQYCHWGHFEEFKTELKKPGNSKYRLRGFLSAIYGDQAEIVAYSIQHKLFPVERLYNSPLYECVRMDSVRSFRFLAQHFQPQEQLLPYILEKDALEILKYILECPSLMEKMILISQEDLTRIQRDMTKPRFDNQTMKLFKENFTGALALHK</sequence>
<protein>
    <submittedName>
        <fullName evidence="1">Uncharacterized protein</fullName>
    </submittedName>
</protein>
<dbReference type="EMBL" id="RJUG01000002">
    <property type="protein sequence ID" value="ROI09824.1"/>
    <property type="molecule type" value="Genomic_DNA"/>
</dbReference>
<comment type="caution">
    <text evidence="1">The sequence shown here is derived from an EMBL/GenBank/DDBJ whole genome shotgun (WGS) entry which is preliminary data.</text>
</comment>
<organism evidence="1 2">
    <name type="scientific">Kaistella daneshvariae</name>
    <dbReference type="NCBI Taxonomy" id="2487074"/>
    <lineage>
        <taxon>Bacteria</taxon>
        <taxon>Pseudomonadati</taxon>
        <taxon>Bacteroidota</taxon>
        <taxon>Flavobacteriia</taxon>
        <taxon>Flavobacteriales</taxon>
        <taxon>Weeksellaceae</taxon>
        <taxon>Chryseobacterium group</taxon>
        <taxon>Kaistella</taxon>
    </lineage>
</organism>
<dbReference type="Proteomes" id="UP000270224">
    <property type="component" value="Unassembled WGS sequence"/>
</dbReference>